<keyword evidence="3" id="KW-0808">Transferase</keyword>
<keyword evidence="4" id="KW-1185">Reference proteome</keyword>
<dbReference type="AlphaFoldDB" id="A0A4Y7PU32"/>
<feature type="compositionally biased region" description="Low complexity" evidence="1">
    <location>
        <begin position="539"/>
        <end position="548"/>
    </location>
</feature>
<dbReference type="SMART" id="SM00220">
    <property type="entry name" value="S_TKc"/>
    <property type="match status" value="1"/>
</dbReference>
<reference evidence="3 4" key="1">
    <citation type="submission" date="2018-06" db="EMBL/GenBank/DDBJ databases">
        <title>A transcriptomic atlas of mushroom development highlights an independent origin of complex multicellularity.</title>
        <authorList>
            <consortium name="DOE Joint Genome Institute"/>
            <person name="Krizsan K."/>
            <person name="Almasi E."/>
            <person name="Merenyi Z."/>
            <person name="Sahu N."/>
            <person name="Viragh M."/>
            <person name="Koszo T."/>
            <person name="Mondo S."/>
            <person name="Kiss B."/>
            <person name="Balint B."/>
            <person name="Kues U."/>
            <person name="Barry K."/>
            <person name="Hegedus J.C."/>
            <person name="Henrissat B."/>
            <person name="Johnson J."/>
            <person name="Lipzen A."/>
            <person name="Ohm R."/>
            <person name="Nagy I."/>
            <person name="Pangilinan J."/>
            <person name="Yan J."/>
            <person name="Xiong Y."/>
            <person name="Grigoriev I.V."/>
            <person name="Hibbett D.S."/>
            <person name="Nagy L.G."/>
        </authorList>
    </citation>
    <scope>NUCLEOTIDE SEQUENCE [LARGE SCALE GENOMIC DNA]</scope>
    <source>
        <strain evidence="3 4">SZMC22713</strain>
    </source>
</reference>
<accession>A0A4Y7PU32</accession>
<feature type="region of interest" description="Disordered" evidence="1">
    <location>
        <begin position="619"/>
        <end position="650"/>
    </location>
</feature>
<dbReference type="OrthoDB" id="5979581at2759"/>
<evidence type="ECO:0000259" key="2">
    <source>
        <dbReference type="PROSITE" id="PS50011"/>
    </source>
</evidence>
<dbReference type="Pfam" id="PF00069">
    <property type="entry name" value="Pkinase"/>
    <property type="match status" value="1"/>
</dbReference>
<protein>
    <submittedName>
        <fullName evidence="3">Kinase-like protein</fullName>
    </submittedName>
</protein>
<dbReference type="STRING" id="50990.A0A4Y7PU32"/>
<sequence length="766" mass="85825">MREDCALGILPLVSFNFERNWTSVRALQGQFLHAVLKQIYTATVSPQLEEHWCSMLTPCIKARPLLADFMSFRLVSHAWNNNWKRLFSATIYFRDPRAFVGNKLPLQTGVSFGLGRFGFYYSLTGEWPWYQCMMGRYRVQHAAQSEDRVSVFFARDHGGPSGCENCSEVALKAYSNDYEDDCLRERNIYERLTKDPMKGVPEISWMGRGRVVRTYFFAMTRLGSTLQGFHDRAPDNKLNDRLLLHIAIQLMDRYKDLHSRQIIHNGVKPGNIAICPPDTKIGTPDRAMIYIFDFGFSQYLRDEPREENITSNHLYASIMTLWECRQSQRDDLESLCYLFTYLFHGTLPWYHERHDREATRYKKMKIQKSELFAGMDPAFGEFWDSVRALAWGEVPDYDGMKERFCRSWREKGYDGEPGTVDWQVMWDELVEADKARKAEEEAKRLSEAAAKEAEKRKADADAMEQPVTADVDSKAEVDPAMKVDGDLTDRTIPKATPQDDRKEVDSVMVPGNDAHMIERRGELERTRVDTNHSAQDGKASAVDTDSSSADACATDHAKNVDMVAPSTKAVAVPNEDATQNASVDRKIGIEGTVDCATPNDVPTEDDMVVDVAPSMLADKETGGITKGSDASVLDKSQSSDLTEAYSEPGGAKQVIKTRNTDSVNGWPDATTHPTDIDVTNEACALVKNDLGDDGKSGDVIVLVVDTMVVDEDGRNTSDAKVDIKDNFSGEDTLVCDQDRQPAMQCATEAEGDSVVDSGNMEVVVCG</sequence>
<feature type="region of interest" description="Disordered" evidence="1">
    <location>
        <begin position="441"/>
        <end position="472"/>
    </location>
</feature>
<gene>
    <name evidence="3" type="ORF">BD410DRAFT_457546</name>
</gene>
<evidence type="ECO:0000313" key="4">
    <source>
        <dbReference type="Proteomes" id="UP000294933"/>
    </source>
</evidence>
<feature type="compositionally biased region" description="Basic and acidic residues" evidence="1">
    <location>
        <begin position="441"/>
        <end position="460"/>
    </location>
</feature>
<dbReference type="EMBL" id="ML170202">
    <property type="protein sequence ID" value="TDL18923.1"/>
    <property type="molecule type" value="Genomic_DNA"/>
</dbReference>
<dbReference type="InterPro" id="IPR000719">
    <property type="entry name" value="Prot_kinase_dom"/>
</dbReference>
<feature type="region of interest" description="Disordered" evidence="1">
    <location>
        <begin position="521"/>
        <end position="548"/>
    </location>
</feature>
<dbReference type="Proteomes" id="UP000294933">
    <property type="component" value="Unassembled WGS sequence"/>
</dbReference>
<dbReference type="VEuPathDB" id="FungiDB:BD410DRAFT_457546"/>
<dbReference type="InterPro" id="IPR011009">
    <property type="entry name" value="Kinase-like_dom_sf"/>
</dbReference>
<name>A0A4Y7PU32_9AGAM</name>
<organism evidence="3 4">
    <name type="scientific">Rickenella mellea</name>
    <dbReference type="NCBI Taxonomy" id="50990"/>
    <lineage>
        <taxon>Eukaryota</taxon>
        <taxon>Fungi</taxon>
        <taxon>Dikarya</taxon>
        <taxon>Basidiomycota</taxon>
        <taxon>Agaricomycotina</taxon>
        <taxon>Agaricomycetes</taxon>
        <taxon>Hymenochaetales</taxon>
        <taxon>Rickenellaceae</taxon>
        <taxon>Rickenella</taxon>
    </lineage>
</organism>
<dbReference type="GO" id="GO:0005524">
    <property type="term" value="F:ATP binding"/>
    <property type="evidence" value="ECO:0007669"/>
    <property type="project" value="InterPro"/>
</dbReference>
<feature type="compositionally biased region" description="Basic and acidic residues" evidence="1">
    <location>
        <begin position="521"/>
        <end position="530"/>
    </location>
</feature>
<dbReference type="InterPro" id="IPR050235">
    <property type="entry name" value="CK1_Ser-Thr_kinase"/>
</dbReference>
<keyword evidence="3" id="KW-0418">Kinase</keyword>
<dbReference type="PROSITE" id="PS50011">
    <property type="entry name" value="PROTEIN_KINASE_DOM"/>
    <property type="match status" value="1"/>
</dbReference>
<dbReference type="SUPFAM" id="SSF56112">
    <property type="entry name" value="Protein kinase-like (PK-like)"/>
    <property type="match status" value="1"/>
</dbReference>
<dbReference type="GO" id="GO:0004672">
    <property type="term" value="F:protein kinase activity"/>
    <property type="evidence" value="ECO:0007669"/>
    <property type="project" value="InterPro"/>
</dbReference>
<evidence type="ECO:0000256" key="1">
    <source>
        <dbReference type="SAM" id="MobiDB-lite"/>
    </source>
</evidence>
<proteinExistence type="predicted"/>
<dbReference type="Gene3D" id="1.10.510.10">
    <property type="entry name" value="Transferase(Phosphotransferase) domain 1"/>
    <property type="match status" value="1"/>
</dbReference>
<evidence type="ECO:0000313" key="3">
    <source>
        <dbReference type="EMBL" id="TDL18923.1"/>
    </source>
</evidence>
<feature type="domain" description="Protein kinase" evidence="2">
    <location>
        <begin position="106"/>
        <end position="468"/>
    </location>
</feature>
<dbReference type="PANTHER" id="PTHR11909">
    <property type="entry name" value="CASEIN KINASE-RELATED"/>
    <property type="match status" value="1"/>
</dbReference>